<sequence length="114" mass="12986">MPDSPAIDRRPHVALIVYEMGKVGGRGVYYREDFVLVWAQDLDQARELADQHVRNEVYESEDGSYVRLYAVVDVNEVTEPLNSAPTADLYSRHFASIDDYKSFEMFLGGKDPLV</sequence>
<dbReference type="RefSeq" id="WP_138450027.1">
    <property type="nucleotide sequence ID" value="NZ_VBUT01000008.1"/>
</dbReference>
<gene>
    <name evidence="1" type="ORF">FEK34_20530</name>
</gene>
<organism evidence="1 2">
    <name type="scientific">Nocardia cyriacigeorgica</name>
    <dbReference type="NCBI Taxonomy" id="135487"/>
    <lineage>
        <taxon>Bacteria</taxon>
        <taxon>Bacillati</taxon>
        <taxon>Actinomycetota</taxon>
        <taxon>Actinomycetes</taxon>
        <taxon>Mycobacteriales</taxon>
        <taxon>Nocardiaceae</taxon>
        <taxon>Nocardia</taxon>
    </lineage>
</organism>
<dbReference type="EMBL" id="VBUT01000008">
    <property type="protein sequence ID" value="TLF75160.1"/>
    <property type="molecule type" value="Genomic_DNA"/>
</dbReference>
<comment type="caution">
    <text evidence="1">The sequence shown here is derived from an EMBL/GenBank/DDBJ whole genome shotgun (WGS) entry which is preliminary data.</text>
</comment>
<evidence type="ECO:0000313" key="1">
    <source>
        <dbReference type="EMBL" id="TLF75160.1"/>
    </source>
</evidence>
<dbReference type="Pfam" id="PF14119">
    <property type="entry name" value="DUF4288"/>
    <property type="match status" value="1"/>
</dbReference>
<reference evidence="1 2" key="1">
    <citation type="submission" date="2019-05" db="EMBL/GenBank/DDBJ databases">
        <title>Genomes sequences of two Nocardia cyriacigeorgica environmental isolates, type strains Nocardia asteroides ATCC 19247 and Nocardia cyriacigeorgica DSM 44484.</title>
        <authorList>
            <person name="Vautrin F."/>
            <person name="Bergeron E."/>
            <person name="Dubost A."/>
            <person name="Abrouk D."/>
            <person name="Rodriguez Nava V."/>
            <person name="Pujic P."/>
        </authorList>
    </citation>
    <scope>NUCLEOTIDE SEQUENCE [LARGE SCALE GENOMIC DNA]</scope>
    <source>
        <strain evidence="1 2">EML 446</strain>
    </source>
</reference>
<protein>
    <submittedName>
        <fullName evidence="1">DUF4288 domain-containing protein</fullName>
    </submittedName>
</protein>
<evidence type="ECO:0000313" key="2">
    <source>
        <dbReference type="Proteomes" id="UP000306378"/>
    </source>
</evidence>
<accession>A0A5R8NHM4</accession>
<name>A0A5R8NHM4_9NOCA</name>
<dbReference type="AlphaFoldDB" id="A0A5R8NHM4"/>
<dbReference type="InterPro" id="IPR025630">
    <property type="entry name" value="DUF4288"/>
</dbReference>
<proteinExistence type="predicted"/>
<dbReference type="Proteomes" id="UP000306378">
    <property type="component" value="Unassembled WGS sequence"/>
</dbReference>